<dbReference type="RefSeq" id="WP_174768664.1">
    <property type="nucleotide sequence ID" value="NZ_BIMR01000166.1"/>
</dbReference>
<feature type="transmembrane region" description="Helical" evidence="6">
    <location>
        <begin position="188"/>
        <end position="206"/>
    </location>
</feature>
<feature type="transmembrane region" description="Helical" evidence="6">
    <location>
        <begin position="525"/>
        <end position="544"/>
    </location>
</feature>
<comment type="subcellular location">
    <subcellularLocation>
        <location evidence="1">Cell membrane</location>
        <topology evidence="1">Multi-pass membrane protein</topology>
    </subcellularLocation>
</comment>
<evidence type="ECO:0000256" key="5">
    <source>
        <dbReference type="ARBA" id="ARBA00023136"/>
    </source>
</evidence>
<evidence type="ECO:0000256" key="3">
    <source>
        <dbReference type="ARBA" id="ARBA00022692"/>
    </source>
</evidence>
<dbReference type="AlphaFoldDB" id="A0A402DSC9"/>
<feature type="transmembrane region" description="Helical" evidence="6">
    <location>
        <begin position="318"/>
        <end position="342"/>
    </location>
</feature>
<feature type="transmembrane region" description="Helical" evidence="6">
    <location>
        <begin position="372"/>
        <end position="395"/>
    </location>
</feature>
<dbReference type="InterPro" id="IPR050545">
    <property type="entry name" value="Mycobact_MmpL"/>
</dbReference>
<dbReference type="PANTHER" id="PTHR33406">
    <property type="entry name" value="MEMBRANE PROTEIN MJ1562-RELATED"/>
    <property type="match status" value="1"/>
</dbReference>
<feature type="transmembrane region" description="Helical" evidence="6">
    <location>
        <begin position="670"/>
        <end position="693"/>
    </location>
</feature>
<keyword evidence="4 6" id="KW-1133">Transmembrane helix</keyword>
<keyword evidence="2" id="KW-1003">Cell membrane</keyword>
<evidence type="ECO:0000256" key="4">
    <source>
        <dbReference type="ARBA" id="ARBA00022989"/>
    </source>
</evidence>
<dbReference type="EMBL" id="BIMR01000166">
    <property type="protein sequence ID" value="GCE77060.1"/>
    <property type="molecule type" value="Genomic_DNA"/>
</dbReference>
<dbReference type="PANTHER" id="PTHR33406:SF13">
    <property type="entry name" value="MEMBRANE PROTEIN YDFJ"/>
    <property type="match status" value="1"/>
</dbReference>
<feature type="domain" description="SSD" evidence="7">
    <location>
        <begin position="212"/>
        <end position="341"/>
    </location>
</feature>
<feature type="transmembrane region" description="Helical" evidence="6">
    <location>
        <begin position="556"/>
        <end position="577"/>
    </location>
</feature>
<evidence type="ECO:0000256" key="6">
    <source>
        <dbReference type="SAM" id="Phobius"/>
    </source>
</evidence>
<dbReference type="InterPro" id="IPR004869">
    <property type="entry name" value="MMPL_dom"/>
</dbReference>
<feature type="transmembrane region" description="Helical" evidence="6">
    <location>
        <begin position="242"/>
        <end position="263"/>
    </location>
</feature>
<dbReference type="Proteomes" id="UP000289954">
    <property type="component" value="Unassembled WGS sequence"/>
</dbReference>
<organism evidence="8 9">
    <name type="scientific">Cellulomonas biazotea</name>
    <dbReference type="NCBI Taxonomy" id="1709"/>
    <lineage>
        <taxon>Bacteria</taxon>
        <taxon>Bacillati</taxon>
        <taxon>Actinomycetota</taxon>
        <taxon>Actinomycetes</taxon>
        <taxon>Micrococcales</taxon>
        <taxon>Cellulomonadaceae</taxon>
        <taxon>Cellulomonas</taxon>
    </lineage>
</organism>
<gene>
    <name evidence="8" type="ORF">CBZ_21160</name>
</gene>
<reference evidence="8 9" key="1">
    <citation type="submission" date="2019-01" db="EMBL/GenBank/DDBJ databases">
        <title>Draft genome sequence of Cellulomonas takizawaensis strain TKZ-21.</title>
        <authorList>
            <person name="Yamamura H."/>
            <person name="Hayashi T."/>
            <person name="Hamada M."/>
            <person name="Serisawa Y."/>
            <person name="Matsuyama K."/>
            <person name="Nakagawa Y."/>
            <person name="Otoguro M."/>
            <person name="Yanagida F."/>
            <person name="Hayakawa M."/>
        </authorList>
    </citation>
    <scope>NUCLEOTIDE SEQUENCE [LARGE SCALE GENOMIC DNA]</scope>
    <source>
        <strain evidence="8 9">NBRC12680</strain>
    </source>
</reference>
<feature type="transmembrane region" description="Helical" evidence="6">
    <location>
        <begin position="213"/>
        <end position="236"/>
    </location>
</feature>
<proteinExistence type="predicted"/>
<dbReference type="InterPro" id="IPR000731">
    <property type="entry name" value="SSD"/>
</dbReference>
<comment type="caution">
    <text evidence="8">The sequence shown here is derived from an EMBL/GenBank/DDBJ whole genome shotgun (WGS) entry which is preliminary data.</text>
</comment>
<dbReference type="GO" id="GO:0005886">
    <property type="term" value="C:plasma membrane"/>
    <property type="evidence" value="ECO:0007669"/>
    <property type="project" value="UniProtKB-SubCell"/>
</dbReference>
<dbReference type="PROSITE" id="PS50156">
    <property type="entry name" value="SSD"/>
    <property type="match status" value="1"/>
</dbReference>
<keyword evidence="9" id="KW-1185">Reference proteome</keyword>
<evidence type="ECO:0000256" key="2">
    <source>
        <dbReference type="ARBA" id="ARBA00022475"/>
    </source>
</evidence>
<protein>
    <submittedName>
        <fullName evidence="8">Membrane protein</fullName>
    </submittedName>
</protein>
<feature type="transmembrane region" description="Helical" evidence="6">
    <location>
        <begin position="640"/>
        <end position="658"/>
    </location>
</feature>
<accession>A0A402DSC9</accession>
<evidence type="ECO:0000256" key="1">
    <source>
        <dbReference type="ARBA" id="ARBA00004651"/>
    </source>
</evidence>
<feature type="transmembrane region" description="Helical" evidence="6">
    <location>
        <begin position="291"/>
        <end position="312"/>
    </location>
</feature>
<sequence>MLSHTLSRLGRFSARRPWVVLGAWVLLAVVALGTSSRFGTELEDSFRVPGLDSQVANDLLAQAGSDRAGLTAQVVVTPADADATFFASPEARDALAALQADVRATPQVLSTTDPAGALAQGEEAAVAAGLVSADGRVALLRVQYPLLGDLAVADLDRLKSAGAAVDEQVLRVEMGGDLFFAFEETGGGLGELIGVVAALVILFVAFGSLTAAVVPVVTAVLGLAVGVGVMPLLGHLVDIPSYAPVLGAMVGLGVGIDYALFVVTRHRDHLEHGVPVEDAASRALATAGRPVVFAGGIVVVSILGLAVAQVPFMTAGGLAIAVVVLLMVAASVTLLPALLGLVGRRVLGRRRIPQEGPGWQRWVGHVTRHPRAYAAGVTALLLAAAAPVAALRVGIPDDGALPADWTQRQAYDLLAEGFGPGTNGPLVVAVQVNGDDAAVGRLVDAVRADPGIASAVPAGLDPASGVATVVAVPTTGPQERTTTETVERLRTEVFPAALDGSPARAHVGGQTASFADVGVRVNDRLPVFVGAVLALSFVLLVLVFRSVLVPLKAVLLNLLSIGASYGVMVMVFQWGWGAGLIGLESTVPIVSFIPMFMFAILFGLSMDYEVFLLSRVREERARTGSETGSVVHGIARTGRVITSAAAIMVSVFLAFVLGEDAATKMFGVGLATAVLVDATLVRLVLVPATMTLLGRANWWLPRWLDRVLPRVEIDAEPAATAPERELVRA</sequence>
<keyword evidence="5 6" id="KW-0472">Membrane</keyword>
<evidence type="ECO:0000313" key="8">
    <source>
        <dbReference type="EMBL" id="GCE77060.1"/>
    </source>
</evidence>
<dbReference type="SUPFAM" id="SSF82866">
    <property type="entry name" value="Multidrug efflux transporter AcrB transmembrane domain"/>
    <property type="match status" value="2"/>
</dbReference>
<feature type="transmembrane region" description="Helical" evidence="6">
    <location>
        <begin position="589"/>
        <end position="613"/>
    </location>
</feature>
<evidence type="ECO:0000259" key="7">
    <source>
        <dbReference type="PROSITE" id="PS50156"/>
    </source>
</evidence>
<keyword evidence="3 6" id="KW-0812">Transmembrane</keyword>
<dbReference type="Gene3D" id="1.20.1640.10">
    <property type="entry name" value="Multidrug efflux transporter AcrB transmembrane domain"/>
    <property type="match status" value="2"/>
</dbReference>
<evidence type="ECO:0000313" key="9">
    <source>
        <dbReference type="Proteomes" id="UP000289954"/>
    </source>
</evidence>
<dbReference type="Pfam" id="PF03176">
    <property type="entry name" value="MMPL"/>
    <property type="match status" value="2"/>
</dbReference>
<name>A0A402DSC9_9CELL</name>